<proteinExistence type="predicted"/>
<dbReference type="RefSeq" id="XP_001421251.1">
    <property type="nucleotide sequence ID" value="XM_001421214.1"/>
</dbReference>
<dbReference type="HOGENOM" id="CLU_1725350_0_0_1"/>
<organism evidence="1 2">
    <name type="scientific">Ostreococcus lucimarinus (strain CCE9901)</name>
    <dbReference type="NCBI Taxonomy" id="436017"/>
    <lineage>
        <taxon>Eukaryota</taxon>
        <taxon>Viridiplantae</taxon>
        <taxon>Chlorophyta</taxon>
        <taxon>Mamiellophyceae</taxon>
        <taxon>Mamiellales</taxon>
        <taxon>Bathycoccaceae</taxon>
        <taxon>Ostreococcus</taxon>
    </lineage>
</organism>
<evidence type="ECO:0000313" key="2">
    <source>
        <dbReference type="Proteomes" id="UP000001568"/>
    </source>
</evidence>
<sequence>MISFQRKPLNTESSIELCLDSSITRVVVRRLRRLRRRSTREKSTRRSRAFPSLSLTRFTSLIVTEIRWYGQVCLIIGFARATGGRAFSFIRLAFRRRGTGPRASLTVRRVSRVARALAPVPRDARSIACVIARRWFISARPSAARVMSGTRQ</sequence>
<accession>A4S7C8</accession>
<dbReference type="Proteomes" id="UP000001568">
    <property type="component" value="Chromosome 14"/>
</dbReference>
<dbReference type="Gramene" id="ABO99544">
    <property type="protein sequence ID" value="ABO99544"/>
    <property type="gene ID" value="OSTLU_93684"/>
</dbReference>
<keyword evidence="2" id="KW-1185">Reference proteome</keyword>
<gene>
    <name evidence="1" type="ORF">OSTLU_93684</name>
</gene>
<dbReference type="EMBL" id="CP000594">
    <property type="protein sequence ID" value="ABO99544.1"/>
    <property type="molecule type" value="Genomic_DNA"/>
</dbReference>
<evidence type="ECO:0000313" key="1">
    <source>
        <dbReference type="EMBL" id="ABO99544.1"/>
    </source>
</evidence>
<reference evidence="1 2" key="1">
    <citation type="journal article" date="2007" name="Proc. Natl. Acad. Sci. U.S.A.">
        <title>The tiny eukaryote Ostreococcus provides genomic insights into the paradox of plankton speciation.</title>
        <authorList>
            <person name="Palenik B."/>
            <person name="Grimwood J."/>
            <person name="Aerts A."/>
            <person name="Rouze P."/>
            <person name="Salamov A."/>
            <person name="Putnam N."/>
            <person name="Dupont C."/>
            <person name="Jorgensen R."/>
            <person name="Derelle E."/>
            <person name="Rombauts S."/>
            <person name="Zhou K."/>
            <person name="Otillar R."/>
            <person name="Merchant S.S."/>
            <person name="Podell S."/>
            <person name="Gaasterland T."/>
            <person name="Napoli C."/>
            <person name="Gendler K."/>
            <person name="Manuell A."/>
            <person name="Tai V."/>
            <person name="Vallon O."/>
            <person name="Piganeau G."/>
            <person name="Jancek S."/>
            <person name="Heijde M."/>
            <person name="Jabbari K."/>
            <person name="Bowler C."/>
            <person name="Lohr M."/>
            <person name="Robbens S."/>
            <person name="Werner G."/>
            <person name="Dubchak I."/>
            <person name="Pazour G.J."/>
            <person name="Ren Q."/>
            <person name="Paulsen I."/>
            <person name="Delwiche C."/>
            <person name="Schmutz J."/>
            <person name="Rokhsar D."/>
            <person name="Van de Peer Y."/>
            <person name="Moreau H."/>
            <person name="Grigoriev I.V."/>
        </authorList>
    </citation>
    <scope>NUCLEOTIDE SEQUENCE [LARGE SCALE GENOMIC DNA]</scope>
    <source>
        <strain evidence="1 2">CCE9901</strain>
    </source>
</reference>
<dbReference type="KEGG" id="olu:OSTLU_93684"/>
<dbReference type="AlphaFoldDB" id="A4S7C8"/>
<name>A4S7C8_OSTLU</name>
<protein>
    <submittedName>
        <fullName evidence="1">Uncharacterized protein</fullName>
    </submittedName>
</protein>
<dbReference type="GeneID" id="5005364"/>